<evidence type="ECO:0000256" key="1">
    <source>
        <dbReference type="ARBA" id="ARBA00004442"/>
    </source>
</evidence>
<dbReference type="EMBL" id="REFV01000014">
    <property type="protein sequence ID" value="RMB56734.1"/>
    <property type="molecule type" value="Genomic_DNA"/>
</dbReference>
<dbReference type="SUPFAM" id="SSF103088">
    <property type="entry name" value="OmpA-like"/>
    <property type="match status" value="1"/>
</dbReference>
<comment type="subcellular location">
    <subcellularLocation>
        <location evidence="1">Cell outer membrane</location>
    </subcellularLocation>
</comment>
<keyword evidence="9" id="KW-1185">Reference proteome</keyword>
<dbReference type="OrthoDB" id="9800869at2"/>
<dbReference type="InterPro" id="IPR036737">
    <property type="entry name" value="OmpA-like_sf"/>
</dbReference>
<proteinExistence type="predicted"/>
<dbReference type="PANTHER" id="PTHR30329:SF21">
    <property type="entry name" value="LIPOPROTEIN YIAD-RELATED"/>
    <property type="match status" value="1"/>
</dbReference>
<dbReference type="Gene3D" id="2.60.120.560">
    <property type="entry name" value="Exo-inulinase, domain 1"/>
    <property type="match status" value="1"/>
</dbReference>
<dbReference type="InterPro" id="IPR006665">
    <property type="entry name" value="OmpA-like"/>
</dbReference>
<evidence type="ECO:0000256" key="6">
    <source>
        <dbReference type="SAM" id="SignalP"/>
    </source>
</evidence>
<protein>
    <submittedName>
        <fullName evidence="8">OmpA family protein</fullName>
    </submittedName>
</protein>
<dbReference type="InterPro" id="IPR006664">
    <property type="entry name" value="OMP_bac"/>
</dbReference>
<feature type="domain" description="OmpA-like" evidence="7">
    <location>
        <begin position="314"/>
        <end position="429"/>
    </location>
</feature>
<evidence type="ECO:0000256" key="5">
    <source>
        <dbReference type="SAM" id="MobiDB-lite"/>
    </source>
</evidence>
<evidence type="ECO:0000256" key="3">
    <source>
        <dbReference type="ARBA" id="ARBA00023237"/>
    </source>
</evidence>
<accession>A0A3M0FVM1</accession>
<evidence type="ECO:0000259" key="7">
    <source>
        <dbReference type="PROSITE" id="PS51123"/>
    </source>
</evidence>
<dbReference type="CDD" id="cd07185">
    <property type="entry name" value="OmpA_C-like"/>
    <property type="match status" value="1"/>
</dbReference>
<organism evidence="8 9">
    <name type="scientific">Dokdonia sinensis</name>
    <dbReference type="NCBI Taxonomy" id="2479847"/>
    <lineage>
        <taxon>Bacteria</taxon>
        <taxon>Pseudomonadati</taxon>
        <taxon>Bacteroidota</taxon>
        <taxon>Flavobacteriia</taxon>
        <taxon>Flavobacteriales</taxon>
        <taxon>Flavobacteriaceae</taxon>
        <taxon>Dokdonia</taxon>
    </lineage>
</organism>
<evidence type="ECO:0000256" key="4">
    <source>
        <dbReference type="PROSITE-ProRule" id="PRU00473"/>
    </source>
</evidence>
<feature type="compositionally biased region" description="Basic and acidic residues" evidence="5">
    <location>
        <begin position="33"/>
        <end position="62"/>
    </location>
</feature>
<gene>
    <name evidence="8" type="ORF">EAX61_13080</name>
</gene>
<dbReference type="Pfam" id="PF00691">
    <property type="entry name" value="OmpA"/>
    <property type="match status" value="1"/>
</dbReference>
<dbReference type="RefSeq" id="WP_121918154.1">
    <property type="nucleotide sequence ID" value="NZ_REFV01000014.1"/>
</dbReference>
<dbReference type="PRINTS" id="PR01021">
    <property type="entry name" value="OMPADOMAIN"/>
</dbReference>
<dbReference type="InterPro" id="IPR050330">
    <property type="entry name" value="Bact_OuterMem_StrucFunc"/>
</dbReference>
<dbReference type="AlphaFoldDB" id="A0A3M0FVM1"/>
<dbReference type="GO" id="GO:0009279">
    <property type="term" value="C:cell outer membrane"/>
    <property type="evidence" value="ECO:0007669"/>
    <property type="project" value="UniProtKB-SubCell"/>
</dbReference>
<keyword evidence="2 4" id="KW-0472">Membrane</keyword>
<sequence>MKTQKLILLLLLIFSFSGVQAQLLKKLGKAAEKAAKRTVERRVEKETEKKTDAGLDSIFDRKKDRKKKKRDKRKKSNDKDNGSPIIGNAPQPDTPTYEVARASDFTPGNVVIFENSFVTENQGDFPARWDTNGSGEIALVNGEKWLRLGGNSKYLPMLDQRLPENYTIEFDLLTQGLDGKTSSQAMFTLLLEDNTGFQKSKDWCMVELSPCQFIESQGVVEKVENGKRIIRNKIGKDYREAINGKSHIAIAVNKTRIRVWMNENKLVDVPRLVPSAANVFKMHTRSLRDAAGMDELYIANFKMAKTGEDNRSKLITEGRLSTNAILFESGSDVLKDSSFGVIRDLVKVLEENPDVNIKIIGHTDADGPEDGNVTLSRKRANAVKKSMTLQYGIATTRITTDGMGESQPVAPNDTESGKAQNRRVEFVKL</sequence>
<feature type="compositionally biased region" description="Basic residues" evidence="5">
    <location>
        <begin position="63"/>
        <end position="76"/>
    </location>
</feature>
<keyword evidence="3" id="KW-0998">Cell outer membrane</keyword>
<feature type="chain" id="PRO_5017933822" evidence="6">
    <location>
        <begin position="22"/>
        <end position="429"/>
    </location>
</feature>
<dbReference type="Proteomes" id="UP000281985">
    <property type="component" value="Unassembled WGS sequence"/>
</dbReference>
<comment type="caution">
    <text evidence="8">The sequence shown here is derived from an EMBL/GenBank/DDBJ whole genome shotgun (WGS) entry which is preliminary data.</text>
</comment>
<dbReference type="Gene3D" id="3.30.1330.60">
    <property type="entry name" value="OmpA-like domain"/>
    <property type="match status" value="1"/>
</dbReference>
<feature type="region of interest" description="Disordered" evidence="5">
    <location>
        <begin position="33"/>
        <end position="99"/>
    </location>
</feature>
<feature type="region of interest" description="Disordered" evidence="5">
    <location>
        <begin position="401"/>
        <end position="421"/>
    </location>
</feature>
<evidence type="ECO:0000256" key="2">
    <source>
        <dbReference type="ARBA" id="ARBA00023136"/>
    </source>
</evidence>
<name>A0A3M0FVM1_9FLAO</name>
<evidence type="ECO:0000313" key="9">
    <source>
        <dbReference type="Proteomes" id="UP000281985"/>
    </source>
</evidence>
<dbReference type="PROSITE" id="PS51123">
    <property type="entry name" value="OMPA_2"/>
    <property type="match status" value="1"/>
</dbReference>
<reference evidence="8 9" key="1">
    <citation type="submission" date="2018-10" db="EMBL/GenBank/DDBJ databases">
        <title>Dokdonia luteus sp. nov., isolated from sea water.</title>
        <authorList>
            <person name="Zhou L.Y."/>
            <person name="Du Z.J."/>
        </authorList>
    </citation>
    <scope>NUCLEOTIDE SEQUENCE [LARGE SCALE GENOMIC DNA]</scope>
    <source>
        <strain evidence="8 9">SH27</strain>
    </source>
</reference>
<dbReference type="PANTHER" id="PTHR30329">
    <property type="entry name" value="STATOR ELEMENT OF FLAGELLAR MOTOR COMPLEX"/>
    <property type="match status" value="1"/>
</dbReference>
<feature type="signal peptide" evidence="6">
    <location>
        <begin position="1"/>
        <end position="21"/>
    </location>
</feature>
<evidence type="ECO:0000313" key="8">
    <source>
        <dbReference type="EMBL" id="RMB56734.1"/>
    </source>
</evidence>
<keyword evidence="6" id="KW-0732">Signal</keyword>